<accession>A0ABQ5G550</accession>
<dbReference type="EMBL" id="BQNB010018109">
    <property type="protein sequence ID" value="GJT70772.1"/>
    <property type="molecule type" value="Genomic_DNA"/>
</dbReference>
<sequence>MAPLPSRDQRLPWLRYQVEGYIEDIVHSYEQKLETEFFTSHAWRRLFEIRAPLVREFILEFLITCRMSDKKMGLGVADTLCFQLGGARRRMTWRQFILALGLHTEEEIVEAGFGAYWQGSERVILDKGDLRDY</sequence>
<reference evidence="1" key="1">
    <citation type="journal article" date="2022" name="Int. J. Mol. Sci.">
        <title>Draft Genome of Tanacetum Coccineum: Genomic Comparison of Closely Related Tanacetum-Family Plants.</title>
        <authorList>
            <person name="Yamashiro T."/>
            <person name="Shiraishi A."/>
            <person name="Nakayama K."/>
            <person name="Satake H."/>
        </authorList>
    </citation>
    <scope>NUCLEOTIDE SEQUENCE</scope>
</reference>
<evidence type="ECO:0000313" key="1">
    <source>
        <dbReference type="EMBL" id="GJT70772.1"/>
    </source>
</evidence>
<reference evidence="1" key="2">
    <citation type="submission" date="2022-01" db="EMBL/GenBank/DDBJ databases">
        <authorList>
            <person name="Yamashiro T."/>
            <person name="Shiraishi A."/>
            <person name="Satake H."/>
            <person name="Nakayama K."/>
        </authorList>
    </citation>
    <scope>NUCLEOTIDE SEQUENCE</scope>
</reference>
<evidence type="ECO:0000313" key="2">
    <source>
        <dbReference type="Proteomes" id="UP001151760"/>
    </source>
</evidence>
<organism evidence="1 2">
    <name type="scientific">Tanacetum coccineum</name>
    <dbReference type="NCBI Taxonomy" id="301880"/>
    <lineage>
        <taxon>Eukaryota</taxon>
        <taxon>Viridiplantae</taxon>
        <taxon>Streptophyta</taxon>
        <taxon>Embryophyta</taxon>
        <taxon>Tracheophyta</taxon>
        <taxon>Spermatophyta</taxon>
        <taxon>Magnoliopsida</taxon>
        <taxon>eudicotyledons</taxon>
        <taxon>Gunneridae</taxon>
        <taxon>Pentapetalae</taxon>
        <taxon>asterids</taxon>
        <taxon>campanulids</taxon>
        <taxon>Asterales</taxon>
        <taxon>Asteraceae</taxon>
        <taxon>Asteroideae</taxon>
        <taxon>Anthemideae</taxon>
        <taxon>Anthemidinae</taxon>
        <taxon>Tanacetum</taxon>
    </lineage>
</organism>
<keyword evidence="2" id="KW-1185">Reference proteome</keyword>
<comment type="caution">
    <text evidence="1">The sequence shown here is derived from an EMBL/GenBank/DDBJ whole genome shotgun (WGS) entry which is preliminary data.</text>
</comment>
<proteinExistence type="predicted"/>
<dbReference type="Proteomes" id="UP001151760">
    <property type="component" value="Unassembled WGS sequence"/>
</dbReference>
<gene>
    <name evidence="1" type="ORF">Tco_1030058</name>
</gene>
<name>A0ABQ5G550_9ASTR</name>
<protein>
    <submittedName>
        <fullName evidence="1">Uncharacterized protein</fullName>
    </submittedName>
</protein>